<evidence type="ECO:0000256" key="2">
    <source>
        <dbReference type="ARBA" id="ARBA00022679"/>
    </source>
</evidence>
<reference evidence="3" key="1">
    <citation type="submission" date="2020-05" db="EMBL/GenBank/DDBJ databases">
        <authorList>
            <person name="Chiriac C."/>
            <person name="Salcher M."/>
            <person name="Ghai R."/>
            <person name="Kavagutti S V."/>
        </authorList>
    </citation>
    <scope>NUCLEOTIDE SEQUENCE</scope>
</reference>
<dbReference type="Gene3D" id="3.40.1030.10">
    <property type="entry name" value="Nucleoside phosphorylase/phosphoribosyltransferase catalytic domain"/>
    <property type="match status" value="1"/>
</dbReference>
<dbReference type="AlphaFoldDB" id="A0A6J7QYT0"/>
<name>A0A6J7QYT0_9ZZZZ</name>
<sequence>MVLNAAAALHVAGVAASLGDGRVLAEESIDSGKASAVLQKLVATSTTAAERLE</sequence>
<protein>
    <submittedName>
        <fullName evidence="3">Unannotated protein</fullName>
    </submittedName>
</protein>
<gene>
    <name evidence="3" type="ORF">UFOPK4098_00765</name>
</gene>
<accession>A0A6J7QYT0</accession>
<dbReference type="InterPro" id="IPR035902">
    <property type="entry name" value="Nuc_phospho_transferase"/>
</dbReference>
<evidence type="ECO:0000313" key="3">
    <source>
        <dbReference type="EMBL" id="CAB5019364.1"/>
    </source>
</evidence>
<dbReference type="EMBL" id="CAFBPN010000032">
    <property type="protein sequence ID" value="CAB5019364.1"/>
    <property type="molecule type" value="Genomic_DNA"/>
</dbReference>
<dbReference type="GO" id="GO:0016757">
    <property type="term" value="F:glycosyltransferase activity"/>
    <property type="evidence" value="ECO:0007669"/>
    <property type="project" value="UniProtKB-KW"/>
</dbReference>
<organism evidence="3">
    <name type="scientific">freshwater metagenome</name>
    <dbReference type="NCBI Taxonomy" id="449393"/>
    <lineage>
        <taxon>unclassified sequences</taxon>
        <taxon>metagenomes</taxon>
        <taxon>ecological metagenomes</taxon>
    </lineage>
</organism>
<keyword evidence="2" id="KW-0808">Transferase</keyword>
<dbReference type="SUPFAM" id="SSF52418">
    <property type="entry name" value="Nucleoside phosphorylase/phosphoribosyltransferase catalytic domain"/>
    <property type="match status" value="1"/>
</dbReference>
<proteinExistence type="predicted"/>
<evidence type="ECO:0000256" key="1">
    <source>
        <dbReference type="ARBA" id="ARBA00022676"/>
    </source>
</evidence>
<keyword evidence="1" id="KW-0328">Glycosyltransferase</keyword>